<protein>
    <submittedName>
        <fullName evidence="1">Uncharacterized protein</fullName>
    </submittedName>
</protein>
<name>A0A5N6Z2W9_9EURO</name>
<dbReference type="Proteomes" id="UP000327118">
    <property type="component" value="Unassembled WGS sequence"/>
</dbReference>
<accession>A0A5N6Z2W9</accession>
<reference evidence="2" key="1">
    <citation type="submission" date="2019-04" db="EMBL/GenBank/DDBJ databases">
        <title>Friends and foes A comparative genomics studyof 23 Aspergillus species from section Flavi.</title>
        <authorList>
            <consortium name="DOE Joint Genome Institute"/>
            <person name="Kjaerbolling I."/>
            <person name="Vesth T."/>
            <person name="Frisvad J.C."/>
            <person name="Nybo J.L."/>
            <person name="Theobald S."/>
            <person name="Kildgaard S."/>
            <person name="Isbrandt T."/>
            <person name="Kuo A."/>
            <person name="Sato A."/>
            <person name="Lyhne E.K."/>
            <person name="Kogle M.E."/>
            <person name="Wiebenga A."/>
            <person name="Kun R.S."/>
            <person name="Lubbers R.J."/>
            <person name="Makela M.R."/>
            <person name="Barry K."/>
            <person name="Chovatia M."/>
            <person name="Clum A."/>
            <person name="Daum C."/>
            <person name="Haridas S."/>
            <person name="He G."/>
            <person name="LaButti K."/>
            <person name="Lipzen A."/>
            <person name="Mondo S."/>
            <person name="Riley R."/>
            <person name="Salamov A."/>
            <person name="Simmons B.A."/>
            <person name="Magnuson J.K."/>
            <person name="Henrissat B."/>
            <person name="Mortensen U.H."/>
            <person name="Larsen T.O."/>
            <person name="Devries R.P."/>
            <person name="Grigoriev I.V."/>
            <person name="Machida M."/>
            <person name="Baker S.E."/>
            <person name="Andersen M.R."/>
        </authorList>
    </citation>
    <scope>NUCLEOTIDE SEQUENCE [LARGE SCALE GENOMIC DNA]</scope>
    <source>
        <strain evidence="2">CBS 553.77</strain>
    </source>
</reference>
<evidence type="ECO:0000313" key="1">
    <source>
        <dbReference type="EMBL" id="KAE8352005.1"/>
    </source>
</evidence>
<dbReference type="AlphaFoldDB" id="A0A5N6Z2W9"/>
<keyword evidence="2" id="KW-1185">Reference proteome</keyword>
<proteinExistence type="predicted"/>
<evidence type="ECO:0000313" key="2">
    <source>
        <dbReference type="Proteomes" id="UP000327118"/>
    </source>
</evidence>
<gene>
    <name evidence="1" type="ORF">BDV28DRAFT_135954</name>
</gene>
<sequence>MICRCRDSYVSKKLRTWDPICLYIPPRSVCCRFLICMLNINPHQGSGSLARRIRTTWPSCTQQPSEWCETPSGLFYPLICSLFSWKTYITHFHTIIACSIPPSPPQYPPPPKTVRYQKARTILPKETWQTGSSMLLSRSVASLPTSKLRGPHSPYLCTHVHILPHRV</sequence>
<organism evidence="1 2">
    <name type="scientific">Aspergillus coremiiformis</name>
    <dbReference type="NCBI Taxonomy" id="138285"/>
    <lineage>
        <taxon>Eukaryota</taxon>
        <taxon>Fungi</taxon>
        <taxon>Dikarya</taxon>
        <taxon>Ascomycota</taxon>
        <taxon>Pezizomycotina</taxon>
        <taxon>Eurotiomycetes</taxon>
        <taxon>Eurotiomycetidae</taxon>
        <taxon>Eurotiales</taxon>
        <taxon>Aspergillaceae</taxon>
        <taxon>Aspergillus</taxon>
        <taxon>Aspergillus subgen. Circumdati</taxon>
    </lineage>
</organism>
<dbReference type="EMBL" id="ML739146">
    <property type="protein sequence ID" value="KAE8352005.1"/>
    <property type="molecule type" value="Genomic_DNA"/>
</dbReference>